<proteinExistence type="predicted"/>
<feature type="compositionally biased region" description="Basic and acidic residues" evidence="1">
    <location>
        <begin position="1"/>
        <end position="15"/>
    </location>
</feature>
<reference evidence="2" key="1">
    <citation type="submission" date="2013-10" db="EMBL/GenBank/DDBJ databases">
        <title>Genomic analysis of the causative agents of coccidiosis in chickens.</title>
        <authorList>
            <person name="Reid A.J."/>
            <person name="Blake D."/>
            <person name="Billington K."/>
            <person name="Browne H."/>
            <person name="Dunn M."/>
            <person name="Hung S."/>
            <person name="Kawahara F."/>
            <person name="Miranda-Saavedra D."/>
            <person name="Mourier T."/>
            <person name="Nagra H."/>
            <person name="Otto T.D."/>
            <person name="Rawlings N."/>
            <person name="Sanchez A."/>
            <person name="Sanders M."/>
            <person name="Subramaniam C."/>
            <person name="Tay Y."/>
            <person name="Dear P."/>
            <person name="Doerig C."/>
            <person name="Gruber A."/>
            <person name="Parkinson J."/>
            <person name="Shirley M."/>
            <person name="Wan K.L."/>
            <person name="Berriman M."/>
            <person name="Tomley F."/>
            <person name="Pain A."/>
        </authorList>
    </citation>
    <scope>NUCLEOTIDE SEQUENCE [LARGE SCALE GENOMIC DNA]</scope>
    <source>
        <strain evidence="2">Weybridge</strain>
    </source>
</reference>
<evidence type="ECO:0000313" key="2">
    <source>
        <dbReference type="EMBL" id="CDJ56068.1"/>
    </source>
</evidence>
<keyword evidence="3" id="KW-1185">Reference proteome</keyword>
<reference evidence="2" key="2">
    <citation type="submission" date="2013-10" db="EMBL/GenBank/DDBJ databases">
        <authorList>
            <person name="Aslett M."/>
        </authorList>
    </citation>
    <scope>NUCLEOTIDE SEQUENCE [LARGE SCALE GENOMIC DNA]</scope>
    <source>
        <strain evidence="2">Weybridge</strain>
    </source>
</reference>
<evidence type="ECO:0000313" key="3">
    <source>
        <dbReference type="Proteomes" id="UP000030763"/>
    </source>
</evidence>
<accession>U6LZ04</accession>
<gene>
    <name evidence="2" type="ORF">EMWEY_00048390</name>
</gene>
<dbReference type="RefSeq" id="XP_013332718.1">
    <property type="nucleotide sequence ID" value="XM_013477264.1"/>
</dbReference>
<feature type="region of interest" description="Disordered" evidence="1">
    <location>
        <begin position="1"/>
        <end position="21"/>
    </location>
</feature>
<name>U6LZ04_EIMMA</name>
<sequence>MRQKGAEEDKKETGDKGTPPVDTERLLRVALYLAFLSIDESPILCVYKKMDEIVEQDDHQNDKEKFMDTLLSSLGAAFSDLNSVVSEQLNEDFALRNHLPLYA</sequence>
<dbReference type="Proteomes" id="UP000030763">
    <property type="component" value="Unassembled WGS sequence"/>
</dbReference>
<dbReference type="AlphaFoldDB" id="U6LZ04"/>
<dbReference type="GeneID" id="25338825"/>
<dbReference type="OrthoDB" id="328411at2759"/>
<dbReference type="VEuPathDB" id="ToxoDB:EMWEY_00048390"/>
<protein>
    <submittedName>
        <fullName evidence="2">Uncharacterized protein</fullName>
    </submittedName>
</protein>
<organism evidence="2 3">
    <name type="scientific">Eimeria maxima</name>
    <name type="common">Coccidian parasite</name>
    <dbReference type="NCBI Taxonomy" id="5804"/>
    <lineage>
        <taxon>Eukaryota</taxon>
        <taxon>Sar</taxon>
        <taxon>Alveolata</taxon>
        <taxon>Apicomplexa</taxon>
        <taxon>Conoidasida</taxon>
        <taxon>Coccidia</taxon>
        <taxon>Eucoccidiorida</taxon>
        <taxon>Eimeriorina</taxon>
        <taxon>Eimeriidae</taxon>
        <taxon>Eimeria</taxon>
    </lineage>
</organism>
<evidence type="ECO:0000256" key="1">
    <source>
        <dbReference type="SAM" id="MobiDB-lite"/>
    </source>
</evidence>
<dbReference type="EMBL" id="HG718787">
    <property type="protein sequence ID" value="CDJ56068.1"/>
    <property type="molecule type" value="Genomic_DNA"/>
</dbReference>